<organism evidence="1 2">
    <name type="scientific">Corallibacter vietnamensis</name>
    <dbReference type="NCBI Taxonomy" id="904130"/>
    <lineage>
        <taxon>Bacteria</taxon>
        <taxon>Pseudomonadati</taxon>
        <taxon>Bacteroidota</taxon>
        <taxon>Flavobacteriia</taxon>
        <taxon>Flavobacteriales</taxon>
        <taxon>Flavobacteriaceae</taxon>
        <taxon>Corallibacter</taxon>
    </lineage>
</organism>
<comment type="caution">
    <text evidence="1">The sequence shown here is derived from an EMBL/GenBank/DDBJ whole genome shotgun (WGS) entry which is preliminary data.</text>
</comment>
<proteinExistence type="predicted"/>
<accession>A0ABP7H0K9</accession>
<evidence type="ECO:0000313" key="2">
    <source>
        <dbReference type="Proteomes" id="UP001501456"/>
    </source>
</evidence>
<evidence type="ECO:0008006" key="3">
    <source>
        <dbReference type="Google" id="ProtNLM"/>
    </source>
</evidence>
<dbReference type="RefSeq" id="WP_344726665.1">
    <property type="nucleotide sequence ID" value="NZ_BAABBI010000001.1"/>
</dbReference>
<protein>
    <recommendedName>
        <fullName evidence="3">Lipoprotein</fullName>
    </recommendedName>
</protein>
<sequence length="116" mass="13079">MKISKLVITLMVLSLVWSCSDNDEITEQQTRAVEKTEAMKQFETSFIGISKEQKNLKQSKLSTATLNSEVAKKASGYLMEQGVMVEQKTNQAAIIKQALDLHLKQLQELQPIKKQP</sequence>
<reference evidence="2" key="1">
    <citation type="journal article" date="2019" name="Int. J. Syst. Evol. Microbiol.">
        <title>The Global Catalogue of Microorganisms (GCM) 10K type strain sequencing project: providing services to taxonomists for standard genome sequencing and annotation.</title>
        <authorList>
            <consortium name="The Broad Institute Genomics Platform"/>
            <consortium name="The Broad Institute Genome Sequencing Center for Infectious Disease"/>
            <person name="Wu L."/>
            <person name="Ma J."/>
        </authorList>
    </citation>
    <scope>NUCLEOTIDE SEQUENCE [LARGE SCALE GENOMIC DNA]</scope>
    <source>
        <strain evidence="2">JCM 17525</strain>
    </source>
</reference>
<evidence type="ECO:0000313" key="1">
    <source>
        <dbReference type="EMBL" id="GAA3775605.1"/>
    </source>
</evidence>
<dbReference type="Proteomes" id="UP001501456">
    <property type="component" value="Unassembled WGS sequence"/>
</dbReference>
<dbReference type="EMBL" id="BAABBI010000001">
    <property type="protein sequence ID" value="GAA3775605.1"/>
    <property type="molecule type" value="Genomic_DNA"/>
</dbReference>
<keyword evidence="2" id="KW-1185">Reference proteome</keyword>
<gene>
    <name evidence="1" type="ORF">GCM10022271_04690</name>
</gene>
<name>A0ABP7H0K9_9FLAO</name>